<dbReference type="HOGENOM" id="CLU_2847054_0_0_5"/>
<proteinExistence type="predicted"/>
<reference evidence="2" key="2">
    <citation type="submission" date="2015-01" db="EMBL/GenBank/DDBJ databases">
        <authorList>
            <person name="Felsheim R."/>
        </authorList>
    </citation>
    <scope>NUCLEOTIDE SEQUENCE [LARGE SCALE GENOMIC DNA]</scope>
    <source>
        <strain evidence="2">IrR/Munich</strain>
    </source>
</reference>
<evidence type="ECO:0000313" key="1">
    <source>
        <dbReference type="EMBL" id="CEO17051.1"/>
    </source>
</evidence>
<dbReference type="AlphaFoldDB" id="A0A0B7IYY8"/>
<dbReference type="KEGG" id="rmc:RMONA_03265"/>
<accession>A0A0B7IYY8</accession>
<dbReference type="Proteomes" id="UP000018149">
    <property type="component" value="Chromosome I"/>
</dbReference>
<sequence>MALLHETKNASDVTPWLDHGIQKNNFIILNNFIISNWTPWSRQHGVTAVKSVYATTPARNDDFKD</sequence>
<name>A0A0B7IYY8_9RICK</name>
<protein>
    <submittedName>
        <fullName evidence="1">Uncharacterized protein</fullName>
    </submittedName>
</protein>
<dbReference type="STRING" id="109232.RMONA_03265"/>
<gene>
    <name evidence="1" type="ORF">RMONA_03265</name>
</gene>
<organism evidence="1 2">
    <name type="scientific">Rickettsia monacensis</name>
    <dbReference type="NCBI Taxonomy" id="109232"/>
    <lineage>
        <taxon>Bacteria</taxon>
        <taxon>Pseudomonadati</taxon>
        <taxon>Pseudomonadota</taxon>
        <taxon>Alphaproteobacteria</taxon>
        <taxon>Rickettsiales</taxon>
        <taxon>Rickettsiaceae</taxon>
        <taxon>Rickettsieae</taxon>
        <taxon>Rickettsia</taxon>
        <taxon>spotted fever group</taxon>
    </lineage>
</organism>
<evidence type="ECO:0000313" key="2">
    <source>
        <dbReference type="Proteomes" id="UP000018149"/>
    </source>
</evidence>
<dbReference type="EMBL" id="LN794217">
    <property type="protein sequence ID" value="CEO17051.1"/>
    <property type="molecule type" value="Genomic_DNA"/>
</dbReference>
<reference evidence="1 2" key="1">
    <citation type="submission" date="2015-01" db="EMBL/GenBank/DDBJ databases">
        <title>Draft genome sequence of Rickettsia monacensis strain IrR/Munich.</title>
        <authorList>
            <person name="Felsheim R.F."/>
            <person name="Johnson S.L."/>
            <person name="Kurtti T.J."/>
            <person name="Munderloh U.G."/>
        </authorList>
    </citation>
    <scope>NUCLEOTIDE SEQUENCE [LARGE SCALE GENOMIC DNA]</scope>
    <source>
        <strain evidence="1 2">IrR/Munich</strain>
    </source>
</reference>
<keyword evidence="2" id="KW-1185">Reference proteome</keyword>